<feature type="compositionally biased region" description="Basic and acidic residues" evidence="1">
    <location>
        <begin position="86"/>
        <end position="100"/>
    </location>
</feature>
<feature type="region of interest" description="Disordered" evidence="1">
    <location>
        <begin position="25"/>
        <end position="117"/>
    </location>
</feature>
<feature type="compositionally biased region" description="Polar residues" evidence="1">
    <location>
        <begin position="108"/>
        <end position="117"/>
    </location>
</feature>
<dbReference type="Pfam" id="PF15354">
    <property type="entry name" value="KAAG1"/>
    <property type="match status" value="1"/>
</dbReference>
<evidence type="ECO:0000256" key="1">
    <source>
        <dbReference type="SAM" id="MobiDB-lite"/>
    </source>
</evidence>
<reference evidence="2" key="1">
    <citation type="submission" date="2018-05" db="EMBL/GenBank/DDBJ databases">
        <title>Whole genome of Theropithecus gelada.</title>
        <authorList>
            <person name="Chiou K.L."/>
            <person name="Snyder-Mackler N."/>
        </authorList>
    </citation>
    <scope>NUCLEOTIDE SEQUENCE [LARGE SCALE GENOMIC DNA]</scope>
</reference>
<dbReference type="AlphaFoldDB" id="A0A8D2FQ55"/>
<reference evidence="2" key="3">
    <citation type="submission" date="2025-09" db="UniProtKB">
        <authorList>
            <consortium name="Ensembl"/>
        </authorList>
    </citation>
    <scope>IDENTIFICATION</scope>
</reference>
<dbReference type="Ensembl" id="ENSTGET00000028905.1">
    <property type="protein sequence ID" value="ENSTGEP00000024236.1"/>
    <property type="gene ID" value="ENSTGEG00000019608.1"/>
</dbReference>
<name>A0A8D2FQ55_THEGE</name>
<protein>
    <submittedName>
        <fullName evidence="2">Kidney associated antigen 1</fullName>
    </submittedName>
</protein>
<dbReference type="Proteomes" id="UP000694411">
    <property type="component" value="Chromosome 4"/>
</dbReference>
<organism evidence="2 3">
    <name type="scientific">Theropithecus gelada</name>
    <name type="common">Gelada baboon</name>
    <dbReference type="NCBI Taxonomy" id="9565"/>
    <lineage>
        <taxon>Eukaryota</taxon>
        <taxon>Metazoa</taxon>
        <taxon>Chordata</taxon>
        <taxon>Craniata</taxon>
        <taxon>Vertebrata</taxon>
        <taxon>Euteleostomi</taxon>
        <taxon>Mammalia</taxon>
        <taxon>Eutheria</taxon>
        <taxon>Euarchontoglires</taxon>
        <taxon>Primates</taxon>
        <taxon>Haplorrhini</taxon>
        <taxon>Catarrhini</taxon>
        <taxon>Cercopithecidae</taxon>
        <taxon>Cercopithecinae</taxon>
        <taxon>Theropithecus</taxon>
    </lineage>
</organism>
<evidence type="ECO:0000313" key="3">
    <source>
        <dbReference type="Proteomes" id="UP000694411"/>
    </source>
</evidence>
<accession>A0A8D2FQ55</accession>
<proteinExistence type="predicted"/>
<reference evidence="2" key="2">
    <citation type="submission" date="2025-08" db="UniProtKB">
        <authorList>
            <consortium name="Ensembl"/>
        </authorList>
    </citation>
    <scope>IDENTIFICATION</scope>
</reference>
<keyword evidence="3" id="KW-1185">Reference proteome</keyword>
<sequence length="117" mass="12829">MDDDAAPREEGVPVAVHKHALHDGLRQVAGPGAAAAHLPRWPQPQLAAPRWEAPPLPQRPHSTQGAGSPPETNEKLTNPQVKRKKGERERERERERESKRLCPGTVTHACNPSILGN</sequence>
<evidence type="ECO:0000313" key="2">
    <source>
        <dbReference type="Ensembl" id="ENSTGEP00000024236.1"/>
    </source>
</evidence>
<dbReference type="InterPro" id="IPR029407">
    <property type="entry name" value="KAAG1"/>
</dbReference>